<proteinExistence type="predicted"/>
<protein>
    <submittedName>
        <fullName evidence="1">Uncharacterized protein</fullName>
    </submittedName>
</protein>
<reference evidence="1" key="1">
    <citation type="journal article" date="2022" name="Int. J. Mol. Sci.">
        <title>Draft Genome of Tanacetum Coccineum: Genomic Comparison of Closely Related Tanacetum-Family Plants.</title>
        <authorList>
            <person name="Yamashiro T."/>
            <person name="Shiraishi A."/>
            <person name="Nakayama K."/>
            <person name="Satake H."/>
        </authorList>
    </citation>
    <scope>NUCLEOTIDE SEQUENCE</scope>
</reference>
<gene>
    <name evidence="1" type="ORF">Tco_0873588</name>
</gene>
<reference evidence="1" key="2">
    <citation type="submission" date="2022-01" db="EMBL/GenBank/DDBJ databases">
        <authorList>
            <person name="Yamashiro T."/>
            <person name="Shiraishi A."/>
            <person name="Satake H."/>
            <person name="Nakayama K."/>
        </authorList>
    </citation>
    <scope>NUCLEOTIDE SEQUENCE</scope>
</reference>
<evidence type="ECO:0000313" key="1">
    <source>
        <dbReference type="EMBL" id="GJT14882.1"/>
    </source>
</evidence>
<keyword evidence="2" id="KW-1185">Reference proteome</keyword>
<name>A0ABQ5BM43_9ASTR</name>
<organism evidence="1 2">
    <name type="scientific">Tanacetum coccineum</name>
    <dbReference type="NCBI Taxonomy" id="301880"/>
    <lineage>
        <taxon>Eukaryota</taxon>
        <taxon>Viridiplantae</taxon>
        <taxon>Streptophyta</taxon>
        <taxon>Embryophyta</taxon>
        <taxon>Tracheophyta</taxon>
        <taxon>Spermatophyta</taxon>
        <taxon>Magnoliopsida</taxon>
        <taxon>eudicotyledons</taxon>
        <taxon>Gunneridae</taxon>
        <taxon>Pentapetalae</taxon>
        <taxon>asterids</taxon>
        <taxon>campanulids</taxon>
        <taxon>Asterales</taxon>
        <taxon>Asteraceae</taxon>
        <taxon>Asteroideae</taxon>
        <taxon>Anthemideae</taxon>
        <taxon>Anthemidinae</taxon>
        <taxon>Tanacetum</taxon>
    </lineage>
</organism>
<comment type="caution">
    <text evidence="1">The sequence shown here is derived from an EMBL/GenBank/DDBJ whole genome shotgun (WGS) entry which is preliminary data.</text>
</comment>
<feature type="non-terminal residue" evidence="1">
    <location>
        <position position="1"/>
    </location>
</feature>
<accession>A0ABQ5BM43</accession>
<dbReference type="Proteomes" id="UP001151760">
    <property type="component" value="Unassembled WGS sequence"/>
</dbReference>
<sequence>NGMDVQTVIVVELFVEYGRRVRKEEVDVVDVKGLRRVVVVQRVRDMVKVVADRCIEKVGYGGWRRVHGDMEKGGG</sequence>
<dbReference type="EMBL" id="BQNB010013351">
    <property type="protein sequence ID" value="GJT14882.1"/>
    <property type="molecule type" value="Genomic_DNA"/>
</dbReference>
<evidence type="ECO:0000313" key="2">
    <source>
        <dbReference type="Proteomes" id="UP001151760"/>
    </source>
</evidence>